<evidence type="ECO:0000256" key="2">
    <source>
        <dbReference type="ARBA" id="ARBA00022679"/>
    </source>
</evidence>
<evidence type="ECO:0000256" key="1">
    <source>
        <dbReference type="ARBA" id="ARBA00013139"/>
    </source>
</evidence>
<dbReference type="PANTHER" id="PTHR11236:SF50">
    <property type="entry name" value="AMINODEOXYCHORISMATE SYNTHASE COMPONENT 1"/>
    <property type="match status" value="1"/>
</dbReference>
<proteinExistence type="predicted"/>
<evidence type="ECO:0000259" key="3">
    <source>
        <dbReference type="Pfam" id="PF00425"/>
    </source>
</evidence>
<feature type="domain" description="Chorismate-utilising enzyme C-terminal" evidence="3">
    <location>
        <begin position="178"/>
        <end position="431"/>
    </location>
</feature>
<keyword evidence="2" id="KW-0808">Transferase</keyword>
<dbReference type="Pfam" id="PF04715">
    <property type="entry name" value="Anth_synt_I_N"/>
    <property type="match status" value="1"/>
</dbReference>
<dbReference type="eggNOG" id="COG0147">
    <property type="taxonomic scope" value="Bacteria"/>
</dbReference>
<dbReference type="Gene3D" id="3.60.120.10">
    <property type="entry name" value="Anthranilate synthase"/>
    <property type="match status" value="1"/>
</dbReference>
<dbReference type="STRING" id="45067.Llan_1949"/>
<dbReference type="SUPFAM" id="SSF56322">
    <property type="entry name" value="ADC synthase"/>
    <property type="match status" value="1"/>
</dbReference>
<gene>
    <name evidence="5" type="primary">pabB</name>
    <name evidence="5" type="ORF">Llan_1949</name>
</gene>
<dbReference type="InterPro" id="IPR005802">
    <property type="entry name" value="ADC_synth_comp_1"/>
</dbReference>
<name>A0A0W0VJL9_9GAMM</name>
<dbReference type="AlphaFoldDB" id="A0A0W0VJL9"/>
<dbReference type="InterPro" id="IPR015890">
    <property type="entry name" value="Chorismate_C"/>
</dbReference>
<keyword evidence="6" id="KW-1185">Reference proteome</keyword>
<sequence>MTSYKIFQLAYAENLVNRYQQLAGLPGFVLLETSDRTQGRYDIASAYPYDRVKIQSDVSCVNKAFAKLQAFIPTTTSILDIPFQGGAIGYFSYDLGTKLENISSLPQNSLKGMPWLNFGLYDWAIISDHKLKKAILFSANTRPETAGIVDEILTRWHSCEPKREMFRLRGPFVPLISKASYREAFQSIHNDLQKGRCYQVNYTQPFNAPYVGDPWELYKQIRSQNPVPYSAFLHYEEEDILSFSPERFLLQDQERLLTSPIKGTERRVREIEEDRQLRQRLLASEKNLAENVMIVDLLRNDLGKIAKPGSVQVKSLCEVQSFKAVHHLVSHIEALRRDDVVAVEAFKACFPGGSITGAPKLESMRVIAEQELYSRGLYCGNIAYFSYHGRSDSNIAIRTITARNQILHLAAGGGIVIDSNWEDEYRECLTKIAAITNVLNKDKQTRFAKNSVCSSRA</sequence>
<dbReference type="InterPro" id="IPR019999">
    <property type="entry name" value="Anth_synth_I-like"/>
</dbReference>
<accession>A0A0W0VJL9</accession>
<dbReference type="RefSeq" id="WP_051546197.1">
    <property type="nucleotide sequence ID" value="NZ_CAAAJD010000023.1"/>
</dbReference>
<dbReference type="OrthoDB" id="9803598at2"/>
<dbReference type="EMBL" id="LNYI01000042">
    <property type="protein sequence ID" value="KTD20298.1"/>
    <property type="molecule type" value="Genomic_DNA"/>
</dbReference>
<evidence type="ECO:0000313" key="6">
    <source>
        <dbReference type="Proteomes" id="UP000054869"/>
    </source>
</evidence>
<dbReference type="GO" id="GO:0000162">
    <property type="term" value="P:L-tryptophan biosynthetic process"/>
    <property type="evidence" value="ECO:0007669"/>
    <property type="project" value="TreeGrafter"/>
</dbReference>
<dbReference type="PANTHER" id="PTHR11236">
    <property type="entry name" value="AMINOBENZOATE/ANTHRANILATE SYNTHASE"/>
    <property type="match status" value="1"/>
</dbReference>
<organism evidence="5 6">
    <name type="scientific">Legionella lansingensis</name>
    <dbReference type="NCBI Taxonomy" id="45067"/>
    <lineage>
        <taxon>Bacteria</taxon>
        <taxon>Pseudomonadati</taxon>
        <taxon>Pseudomonadota</taxon>
        <taxon>Gammaproteobacteria</taxon>
        <taxon>Legionellales</taxon>
        <taxon>Legionellaceae</taxon>
        <taxon>Legionella</taxon>
    </lineage>
</organism>
<dbReference type="Proteomes" id="UP000054869">
    <property type="component" value="Unassembled WGS sequence"/>
</dbReference>
<dbReference type="Pfam" id="PF00425">
    <property type="entry name" value="Chorismate_bind"/>
    <property type="match status" value="1"/>
</dbReference>
<comment type="caution">
    <text evidence="5">The sequence shown here is derived from an EMBL/GenBank/DDBJ whole genome shotgun (WGS) entry which is preliminary data.</text>
</comment>
<evidence type="ECO:0000259" key="4">
    <source>
        <dbReference type="Pfam" id="PF04715"/>
    </source>
</evidence>
<dbReference type="InterPro" id="IPR005801">
    <property type="entry name" value="ADC_synthase"/>
</dbReference>
<dbReference type="GO" id="GO:0009396">
    <property type="term" value="P:folic acid-containing compound biosynthetic process"/>
    <property type="evidence" value="ECO:0007669"/>
    <property type="project" value="InterPro"/>
</dbReference>
<evidence type="ECO:0000313" key="5">
    <source>
        <dbReference type="EMBL" id="KTD20298.1"/>
    </source>
</evidence>
<dbReference type="PATRIC" id="fig|45067.4.peg.2039"/>
<dbReference type="NCBIfam" id="TIGR00553">
    <property type="entry name" value="pabB"/>
    <property type="match status" value="1"/>
</dbReference>
<dbReference type="EC" id="2.6.1.85" evidence="1"/>
<feature type="domain" description="Anthranilate synthase component I N-terminal" evidence="4">
    <location>
        <begin position="14"/>
        <end position="134"/>
    </location>
</feature>
<dbReference type="PRINTS" id="PR00095">
    <property type="entry name" value="ANTSNTHASEI"/>
</dbReference>
<dbReference type="GO" id="GO:0046820">
    <property type="term" value="F:4-amino-4-deoxychorismate synthase activity"/>
    <property type="evidence" value="ECO:0007669"/>
    <property type="project" value="UniProtKB-EC"/>
</dbReference>
<reference evidence="5 6" key="1">
    <citation type="submission" date="2015-11" db="EMBL/GenBank/DDBJ databases">
        <title>Genomic analysis of 38 Legionella species identifies large and diverse effector repertoires.</title>
        <authorList>
            <person name="Burstein D."/>
            <person name="Amaro F."/>
            <person name="Zusman T."/>
            <person name="Lifshitz Z."/>
            <person name="Cohen O."/>
            <person name="Gilbert J.A."/>
            <person name="Pupko T."/>
            <person name="Shuman H.A."/>
            <person name="Segal G."/>
        </authorList>
    </citation>
    <scope>NUCLEOTIDE SEQUENCE [LARGE SCALE GENOMIC DNA]</scope>
    <source>
        <strain evidence="5 6">ATCC 49751</strain>
    </source>
</reference>
<protein>
    <recommendedName>
        <fullName evidence="1">aminodeoxychorismate synthase</fullName>
        <ecNumber evidence="1">2.6.1.85</ecNumber>
    </recommendedName>
</protein>
<dbReference type="InterPro" id="IPR006805">
    <property type="entry name" value="Anth_synth_I_N"/>
</dbReference>